<dbReference type="Proteomes" id="UP000636800">
    <property type="component" value="Chromosome 1"/>
</dbReference>
<proteinExistence type="predicted"/>
<dbReference type="PANTHER" id="PTHR44083:SF45">
    <property type="entry name" value="TOPLESS-RELATED PROTEIN 1"/>
    <property type="match status" value="1"/>
</dbReference>
<evidence type="ECO:0000313" key="2">
    <source>
        <dbReference type="Proteomes" id="UP000636800"/>
    </source>
</evidence>
<reference evidence="1 2" key="1">
    <citation type="journal article" date="2020" name="Nat. Food">
        <title>A phased Vanilla planifolia genome enables genetic improvement of flavour and production.</title>
        <authorList>
            <person name="Hasing T."/>
            <person name="Tang H."/>
            <person name="Brym M."/>
            <person name="Khazi F."/>
            <person name="Huang T."/>
            <person name="Chambers A.H."/>
        </authorList>
    </citation>
    <scope>NUCLEOTIDE SEQUENCE [LARGE SCALE GENOMIC DNA]</scope>
    <source>
        <tissue evidence="1">Leaf</tissue>
    </source>
</reference>
<gene>
    <name evidence="1" type="ORF">HPP92_000471</name>
</gene>
<accession>A0A835RWH4</accession>
<dbReference type="PANTHER" id="PTHR44083">
    <property type="entry name" value="TOPLESS-RELATED PROTEIN 1-RELATED"/>
    <property type="match status" value="1"/>
</dbReference>
<dbReference type="EMBL" id="JADCNL010000001">
    <property type="protein sequence ID" value="KAG0495780.1"/>
    <property type="molecule type" value="Genomic_DNA"/>
</dbReference>
<dbReference type="OrthoDB" id="1921961at2759"/>
<name>A0A835RWH4_VANPL</name>
<dbReference type="GO" id="GO:0006355">
    <property type="term" value="P:regulation of DNA-templated transcription"/>
    <property type="evidence" value="ECO:0007669"/>
    <property type="project" value="InterPro"/>
</dbReference>
<evidence type="ECO:0000313" key="1">
    <source>
        <dbReference type="EMBL" id="KAG0495780.1"/>
    </source>
</evidence>
<organism evidence="1 2">
    <name type="scientific">Vanilla planifolia</name>
    <name type="common">Vanilla</name>
    <dbReference type="NCBI Taxonomy" id="51239"/>
    <lineage>
        <taxon>Eukaryota</taxon>
        <taxon>Viridiplantae</taxon>
        <taxon>Streptophyta</taxon>
        <taxon>Embryophyta</taxon>
        <taxon>Tracheophyta</taxon>
        <taxon>Spermatophyta</taxon>
        <taxon>Magnoliopsida</taxon>
        <taxon>Liliopsida</taxon>
        <taxon>Asparagales</taxon>
        <taxon>Orchidaceae</taxon>
        <taxon>Vanilloideae</taxon>
        <taxon>Vanilleae</taxon>
        <taxon>Vanilla</taxon>
    </lineage>
</organism>
<dbReference type="AlphaFoldDB" id="A0A835RWH4"/>
<dbReference type="InterPro" id="IPR027728">
    <property type="entry name" value="Topless_fam"/>
</dbReference>
<comment type="caution">
    <text evidence="1">The sequence shown here is derived from an EMBL/GenBank/DDBJ whole genome shotgun (WGS) entry which is preliminary data.</text>
</comment>
<sequence length="183" mass="20521">MTFGNIWRYGMQLKVKQYTFEGHEAAVYSVCPHQKENIQRDLELIMMPQVIVAQWHIVRMVQVWDMDNTNIQPTLDVEGSLPSIVAQLSVNAAPNTTTSSGAATTDRSSVVIVAGIVQFLFLGCHPTPFIYFWKWPHNEKNSSGKATTNIPPQLWQPTSGILMTNDTTDASQEEAIPALLYQK</sequence>
<protein>
    <submittedName>
        <fullName evidence="1">Uncharacterized protein</fullName>
    </submittedName>
</protein>
<keyword evidence="2" id="KW-1185">Reference proteome</keyword>